<comment type="similarity">
    <text evidence="4">Belongs to the MMACHC family.</text>
</comment>
<accession>A0AAF3FQ66</accession>
<evidence type="ECO:0000313" key="12">
    <source>
        <dbReference type="Proteomes" id="UP000887575"/>
    </source>
</evidence>
<dbReference type="Pfam" id="PF16690">
    <property type="entry name" value="MMACHC"/>
    <property type="match status" value="1"/>
</dbReference>
<dbReference type="PANTHER" id="PTHR31457:SF2">
    <property type="entry name" value="CYANOCOBALAMIN REDUCTASE _ ALKYLCOBALAMIN DEALKYLASE"/>
    <property type="match status" value="1"/>
</dbReference>
<evidence type="ECO:0000313" key="13">
    <source>
        <dbReference type="WBParaSite" id="MBELARI_LOCUS8902"/>
    </source>
</evidence>
<evidence type="ECO:0000256" key="2">
    <source>
        <dbReference type="ARBA" id="ARBA00001974"/>
    </source>
</evidence>
<dbReference type="GO" id="GO:0071949">
    <property type="term" value="F:FAD binding"/>
    <property type="evidence" value="ECO:0007669"/>
    <property type="project" value="TreeGrafter"/>
</dbReference>
<evidence type="ECO:0000256" key="8">
    <source>
        <dbReference type="ARBA" id="ARBA00022827"/>
    </source>
</evidence>
<evidence type="ECO:0000256" key="9">
    <source>
        <dbReference type="ARBA" id="ARBA00022857"/>
    </source>
</evidence>
<reference evidence="13" key="1">
    <citation type="submission" date="2024-02" db="UniProtKB">
        <authorList>
            <consortium name="WormBaseParasite"/>
        </authorList>
    </citation>
    <scope>IDENTIFICATION</scope>
</reference>
<dbReference type="GO" id="GO:0032451">
    <property type="term" value="F:demethylase activity"/>
    <property type="evidence" value="ECO:0007669"/>
    <property type="project" value="TreeGrafter"/>
</dbReference>
<evidence type="ECO:0000256" key="11">
    <source>
        <dbReference type="ARBA" id="ARBA00031313"/>
    </source>
</evidence>
<sequence length="217" mass="25286">MDFEEVRQKVQSLLPAEQGFEVYPFRIGAYNASVTKEFYLSYDSGFTRTSCALDSEHNPIADFLNHRLKTVEDQLNGQSYEVFHDHSMWPNRRPKIVMCTCGHVAGAAYYYQPKTFASEIWPSAQEMAPNCKFIGLSLHPIYGGHFAFRFAILFKEIKVPNDFVEPKPQMITLTDEEAREALDLFNYHWMDSRFRDVGSPEKRYSKLQMNYFWDATS</sequence>
<evidence type="ECO:0000256" key="1">
    <source>
        <dbReference type="ARBA" id="ARBA00001917"/>
    </source>
</evidence>
<keyword evidence="10" id="KW-0560">Oxidoreductase</keyword>
<keyword evidence="5" id="KW-0963">Cytoplasm</keyword>
<dbReference type="CDD" id="cd12959">
    <property type="entry name" value="MMACHC-like"/>
    <property type="match status" value="1"/>
</dbReference>
<evidence type="ECO:0000256" key="6">
    <source>
        <dbReference type="ARBA" id="ARBA00022630"/>
    </source>
</evidence>
<dbReference type="WBParaSite" id="MBELARI_LOCUS8902">
    <property type="protein sequence ID" value="MBELARI_LOCUS8902"/>
    <property type="gene ID" value="MBELARI_LOCUS8902"/>
</dbReference>
<proteinExistence type="inferred from homology"/>
<comment type="cofactor">
    <cofactor evidence="2">
        <name>FAD</name>
        <dbReference type="ChEBI" id="CHEBI:57692"/>
    </cofactor>
</comment>
<evidence type="ECO:0000256" key="10">
    <source>
        <dbReference type="ARBA" id="ARBA00023002"/>
    </source>
</evidence>
<keyword evidence="9" id="KW-0521">NADP</keyword>
<evidence type="ECO:0000256" key="3">
    <source>
        <dbReference type="ARBA" id="ARBA00004496"/>
    </source>
</evidence>
<comment type="subcellular location">
    <subcellularLocation>
        <location evidence="3">Cytoplasm</location>
    </subcellularLocation>
</comment>
<dbReference type="Proteomes" id="UP000887575">
    <property type="component" value="Unassembled WGS sequence"/>
</dbReference>
<dbReference type="AlphaFoldDB" id="A0AAF3FQ66"/>
<evidence type="ECO:0000256" key="5">
    <source>
        <dbReference type="ARBA" id="ARBA00022490"/>
    </source>
</evidence>
<name>A0AAF3FQ66_9BILA</name>
<evidence type="ECO:0000256" key="4">
    <source>
        <dbReference type="ARBA" id="ARBA00007762"/>
    </source>
</evidence>
<protein>
    <recommendedName>
        <fullName evidence="11">Cyanocobalamin reductase (cyanide-eliminating)</fullName>
    </recommendedName>
</protein>
<keyword evidence="8" id="KW-0274">FAD</keyword>
<dbReference type="GO" id="GO:0005737">
    <property type="term" value="C:cytoplasm"/>
    <property type="evidence" value="ECO:0007669"/>
    <property type="project" value="UniProtKB-SubCell"/>
</dbReference>
<organism evidence="12 13">
    <name type="scientific">Mesorhabditis belari</name>
    <dbReference type="NCBI Taxonomy" id="2138241"/>
    <lineage>
        <taxon>Eukaryota</taxon>
        <taxon>Metazoa</taxon>
        <taxon>Ecdysozoa</taxon>
        <taxon>Nematoda</taxon>
        <taxon>Chromadorea</taxon>
        <taxon>Rhabditida</taxon>
        <taxon>Rhabditina</taxon>
        <taxon>Rhabditomorpha</taxon>
        <taxon>Rhabditoidea</taxon>
        <taxon>Rhabditidae</taxon>
        <taxon>Mesorhabditinae</taxon>
        <taxon>Mesorhabditis</taxon>
    </lineage>
</organism>
<keyword evidence="12" id="KW-1185">Reference proteome</keyword>
<comment type="cofactor">
    <cofactor evidence="1">
        <name>FMN</name>
        <dbReference type="ChEBI" id="CHEBI:58210"/>
    </cofactor>
</comment>
<dbReference type="InterPro" id="IPR032037">
    <property type="entry name" value="MMACHC"/>
</dbReference>
<keyword evidence="6" id="KW-0285">Flavoprotein</keyword>
<evidence type="ECO:0000256" key="7">
    <source>
        <dbReference type="ARBA" id="ARBA00022643"/>
    </source>
</evidence>
<dbReference type="GO" id="GO:0009235">
    <property type="term" value="P:cobalamin metabolic process"/>
    <property type="evidence" value="ECO:0007669"/>
    <property type="project" value="TreeGrafter"/>
</dbReference>
<dbReference type="GO" id="GO:0033787">
    <property type="term" value="F:cyanocobalamin reductase (cyanide-eliminating) (NADP+) activity"/>
    <property type="evidence" value="ECO:0007669"/>
    <property type="project" value="TreeGrafter"/>
</dbReference>
<keyword evidence="7" id="KW-0288">FMN</keyword>
<dbReference type="PANTHER" id="PTHR31457">
    <property type="entry name" value="METHYLMALONIC ACIDURIA AND HOMOCYSTINURIA TYPE C PROTEIN"/>
    <property type="match status" value="1"/>
</dbReference>